<name>A0AAV4LCF0_9BACL</name>
<gene>
    <name evidence="1" type="ORF">DNHGIG_06810</name>
</gene>
<dbReference type="EMBL" id="BOQE01000001">
    <property type="protein sequence ID" value="GIM45132.1"/>
    <property type="molecule type" value="Genomic_DNA"/>
</dbReference>
<organism evidence="1 2">
    <name type="scientific">Collibacillus ludicampi</name>
    <dbReference type="NCBI Taxonomy" id="2771369"/>
    <lineage>
        <taxon>Bacteria</taxon>
        <taxon>Bacillati</taxon>
        <taxon>Bacillota</taxon>
        <taxon>Bacilli</taxon>
        <taxon>Bacillales</taxon>
        <taxon>Alicyclobacillaceae</taxon>
        <taxon>Collibacillus</taxon>
    </lineage>
</organism>
<evidence type="ECO:0000313" key="1">
    <source>
        <dbReference type="EMBL" id="GIM45132.1"/>
    </source>
</evidence>
<evidence type="ECO:0000313" key="2">
    <source>
        <dbReference type="Proteomes" id="UP001057291"/>
    </source>
</evidence>
<dbReference type="RefSeq" id="WP_282198359.1">
    <property type="nucleotide sequence ID" value="NZ_BOQE01000001.1"/>
</dbReference>
<keyword evidence="2" id="KW-1185">Reference proteome</keyword>
<dbReference type="Proteomes" id="UP001057291">
    <property type="component" value="Unassembled WGS sequence"/>
</dbReference>
<accession>A0AAV4LCF0</accession>
<sequence length="110" mass="13515">MTNREILEQTLRSYEAANNALLSVWDQLSPDTLDFILEKQQHRLEQIADRMYHEEKLESENELIQNTLARYEWANQYLFEHWDTLPPEERISLMRKQWNRLQELRNRNVQ</sequence>
<comment type="caution">
    <text evidence="1">The sequence shown here is derived from an EMBL/GenBank/DDBJ whole genome shotgun (WGS) entry which is preliminary data.</text>
</comment>
<reference evidence="1" key="1">
    <citation type="journal article" date="2023" name="Int. J. Syst. Evol. Microbiol.">
        <title>Collibacillus ludicampi gen. nov., sp. nov., a new soil bacterium of the family Alicyclobacillaceae.</title>
        <authorList>
            <person name="Jojima T."/>
            <person name="Ioku Y."/>
            <person name="Fukuta Y."/>
            <person name="Shirasaka N."/>
            <person name="Matsumura Y."/>
            <person name="Mori M."/>
        </authorList>
    </citation>
    <scope>NUCLEOTIDE SEQUENCE</scope>
    <source>
        <strain evidence="1">TP075</strain>
    </source>
</reference>
<dbReference type="AlphaFoldDB" id="A0AAV4LCF0"/>
<protein>
    <submittedName>
        <fullName evidence="1">Uncharacterized protein</fullName>
    </submittedName>
</protein>
<proteinExistence type="predicted"/>